<name>A0ABS6IN81_9HYPH</name>
<evidence type="ECO:0000313" key="3">
    <source>
        <dbReference type="Proteomes" id="UP000727907"/>
    </source>
</evidence>
<accession>A0ABS6IN81</accession>
<evidence type="ECO:0000256" key="1">
    <source>
        <dbReference type="SAM" id="MobiDB-lite"/>
    </source>
</evidence>
<comment type="caution">
    <text evidence="2">The sequence shown here is derived from an EMBL/GenBank/DDBJ whole genome shotgun (WGS) entry which is preliminary data.</text>
</comment>
<evidence type="ECO:0000313" key="2">
    <source>
        <dbReference type="EMBL" id="MBU8876054.1"/>
    </source>
</evidence>
<sequence>MSQDLASAPNALVSDQIVFMGISDTYVPASAMETIRSAADAANSASVQIEGPADRANAVKQELIRQGAPAEAITVRPTPTRPLVQAGDGVADPTGRRVNIRFQ</sequence>
<protein>
    <recommendedName>
        <fullName evidence="4">OmpA-like domain-containing protein</fullName>
    </recommendedName>
</protein>
<dbReference type="Proteomes" id="UP000727907">
    <property type="component" value="Unassembled WGS sequence"/>
</dbReference>
<organism evidence="2 3">
    <name type="scientific">Reyranella humidisoli</name>
    <dbReference type="NCBI Taxonomy" id="2849149"/>
    <lineage>
        <taxon>Bacteria</taxon>
        <taxon>Pseudomonadati</taxon>
        <taxon>Pseudomonadota</taxon>
        <taxon>Alphaproteobacteria</taxon>
        <taxon>Hyphomicrobiales</taxon>
        <taxon>Reyranellaceae</taxon>
        <taxon>Reyranella</taxon>
    </lineage>
</organism>
<dbReference type="RefSeq" id="WP_216964533.1">
    <property type="nucleotide sequence ID" value="NZ_JAHOPB010000002.1"/>
</dbReference>
<feature type="region of interest" description="Disordered" evidence="1">
    <location>
        <begin position="70"/>
        <end position="94"/>
    </location>
</feature>
<proteinExistence type="predicted"/>
<gene>
    <name evidence="2" type="ORF">KQ910_19940</name>
</gene>
<dbReference type="EMBL" id="JAHOPB010000002">
    <property type="protein sequence ID" value="MBU8876054.1"/>
    <property type="molecule type" value="Genomic_DNA"/>
</dbReference>
<keyword evidence="3" id="KW-1185">Reference proteome</keyword>
<reference evidence="2 3" key="1">
    <citation type="submission" date="2021-06" db="EMBL/GenBank/DDBJ databases">
        <authorList>
            <person name="Lee D.H."/>
        </authorList>
    </citation>
    <scope>NUCLEOTIDE SEQUENCE [LARGE SCALE GENOMIC DNA]</scope>
    <source>
        <strain evidence="2 3">MMS21-HV4-11</strain>
    </source>
</reference>
<evidence type="ECO:0008006" key="4">
    <source>
        <dbReference type="Google" id="ProtNLM"/>
    </source>
</evidence>